<accession>A0AC34G8P3</accession>
<dbReference type="Proteomes" id="UP000887579">
    <property type="component" value="Unplaced"/>
</dbReference>
<sequence>MKKKVVKIIKSRGREAADTTGERRQNANILKQGVSGEEQQLPFVKEFKEGDIIEKYTVISKLGEGSYGAVYKVEREKEKYYALKIAHSVKKSKDIEKEASILKLATEQKTKLNHLCKYIDSGTYDEHYAYVVMSLVGKDLCNVCGENGEFSKGTALIVAKQTLIALKELHNLAK</sequence>
<organism evidence="1 2">
    <name type="scientific">Panagrolaimus sp. ES5</name>
    <dbReference type="NCBI Taxonomy" id="591445"/>
    <lineage>
        <taxon>Eukaryota</taxon>
        <taxon>Metazoa</taxon>
        <taxon>Ecdysozoa</taxon>
        <taxon>Nematoda</taxon>
        <taxon>Chromadorea</taxon>
        <taxon>Rhabditida</taxon>
        <taxon>Tylenchina</taxon>
        <taxon>Panagrolaimomorpha</taxon>
        <taxon>Panagrolaimoidea</taxon>
        <taxon>Panagrolaimidae</taxon>
        <taxon>Panagrolaimus</taxon>
    </lineage>
</organism>
<reference evidence="2" key="1">
    <citation type="submission" date="2022-11" db="UniProtKB">
        <authorList>
            <consortium name="WormBaseParasite"/>
        </authorList>
    </citation>
    <scope>IDENTIFICATION</scope>
</reference>
<protein>
    <submittedName>
        <fullName evidence="2">Protein kinase domain-containing protein</fullName>
    </submittedName>
</protein>
<proteinExistence type="predicted"/>
<name>A0AC34G8P3_9BILA</name>
<evidence type="ECO:0000313" key="2">
    <source>
        <dbReference type="WBParaSite" id="ES5_v2.g26057.t1"/>
    </source>
</evidence>
<evidence type="ECO:0000313" key="1">
    <source>
        <dbReference type="Proteomes" id="UP000887579"/>
    </source>
</evidence>
<dbReference type="WBParaSite" id="ES5_v2.g26057.t1">
    <property type="protein sequence ID" value="ES5_v2.g26057.t1"/>
    <property type="gene ID" value="ES5_v2.g26057"/>
</dbReference>